<proteinExistence type="predicted"/>
<reference evidence="6" key="2">
    <citation type="submission" date="2022-05" db="EMBL/GenBank/DDBJ databases">
        <authorList>
            <person name="Kim J.-S."/>
            <person name="Lee K."/>
            <person name="Suh M."/>
            <person name="Eom M."/>
            <person name="Kim J.-S."/>
            <person name="Kim D.-S."/>
            <person name="Ko S.-H."/>
            <person name="Shin Y."/>
            <person name="Lee J.-S."/>
        </authorList>
    </citation>
    <scope>NUCLEOTIDE SEQUENCE</scope>
    <source>
        <strain evidence="6">N237</strain>
    </source>
</reference>
<dbReference type="RefSeq" id="WP_249769758.1">
    <property type="nucleotide sequence ID" value="NZ_CP097332.1"/>
</dbReference>
<keyword evidence="4 5" id="KW-0472">Membrane</keyword>
<evidence type="ECO:0000313" key="7">
    <source>
        <dbReference type="Proteomes" id="UP001056336"/>
    </source>
</evidence>
<evidence type="ECO:0000256" key="4">
    <source>
        <dbReference type="ARBA" id="ARBA00023136"/>
    </source>
</evidence>
<organism evidence="6 7">
    <name type="scientific">Jatrophihabitans telluris</name>
    <dbReference type="NCBI Taxonomy" id="2038343"/>
    <lineage>
        <taxon>Bacteria</taxon>
        <taxon>Bacillati</taxon>
        <taxon>Actinomycetota</taxon>
        <taxon>Actinomycetes</taxon>
        <taxon>Jatrophihabitantales</taxon>
        <taxon>Jatrophihabitantaceae</taxon>
        <taxon>Jatrophihabitans</taxon>
    </lineage>
</organism>
<evidence type="ECO:0000256" key="1">
    <source>
        <dbReference type="ARBA" id="ARBA00004141"/>
    </source>
</evidence>
<accession>A0ABY4QVD2</accession>
<sequence length="359" mass="37434">MSRPRLIHPVAWWLWALGLAWATMQTSNIPLLLVIAAVCGFVVSARRARTVWGNAFGLLLVFGAVGIVVTVLLQVLIGTRTPGHVVLTLPQWDLPAWTDGLSVGGPVTGEALLDSATKGLRLAVLMACFGAANSLAHPGRLLVLVPAALYELGVAVVVALTLIPQLTAALARVRDAQRLRGRRTTGLRAIRGIGVPVLEEALEGSIALAASMDSRGYGRSAALPARVRRLTHLVLLLGLGAALVGSYFVVDPSAAHGWGVLGLAVGSGLAVVAGLYSGRRLRRTRYRHDPWGGPEWLILVSVAVPLACFALADANPGASGVLRWPSLPLVPFLGLLLAALPGLTGGPTTQNPLSEAGTS</sequence>
<feature type="transmembrane region" description="Helical" evidence="5">
    <location>
        <begin position="55"/>
        <end position="77"/>
    </location>
</feature>
<keyword evidence="2 5" id="KW-0812">Transmembrane</keyword>
<dbReference type="EMBL" id="CP097332">
    <property type="protein sequence ID" value="UQX87268.1"/>
    <property type="molecule type" value="Genomic_DNA"/>
</dbReference>
<comment type="subcellular location">
    <subcellularLocation>
        <location evidence="1">Membrane</location>
        <topology evidence="1">Multi-pass membrane protein</topology>
    </subcellularLocation>
</comment>
<reference evidence="6" key="1">
    <citation type="journal article" date="2018" name="Int. J. Syst. Evol. Microbiol.">
        <title>Jatrophihabitans telluris sp. nov., isolated from sediment soil of lava forest wetlands and the emended description of the genus Jatrophihabitans.</title>
        <authorList>
            <person name="Lee K.C."/>
            <person name="Suh M.K."/>
            <person name="Eom M.K."/>
            <person name="Kim K.K."/>
            <person name="Kim J.S."/>
            <person name="Kim D.S."/>
            <person name="Ko S.H."/>
            <person name="Shin Y.K."/>
            <person name="Lee J.S."/>
        </authorList>
    </citation>
    <scope>NUCLEOTIDE SEQUENCE</scope>
    <source>
        <strain evidence="6">N237</strain>
    </source>
</reference>
<feature type="transmembrane region" description="Helical" evidence="5">
    <location>
        <begin position="230"/>
        <end position="250"/>
    </location>
</feature>
<dbReference type="CDD" id="cd16914">
    <property type="entry name" value="EcfT"/>
    <property type="match status" value="1"/>
</dbReference>
<feature type="transmembrane region" description="Helical" evidence="5">
    <location>
        <begin position="324"/>
        <end position="343"/>
    </location>
</feature>
<protein>
    <submittedName>
        <fullName evidence="6">Energy-coupling factor transporter transmembrane protein EcfT</fullName>
    </submittedName>
</protein>
<evidence type="ECO:0000256" key="2">
    <source>
        <dbReference type="ARBA" id="ARBA00022692"/>
    </source>
</evidence>
<feature type="transmembrane region" description="Helical" evidence="5">
    <location>
        <begin position="256"/>
        <end position="276"/>
    </location>
</feature>
<dbReference type="PANTHER" id="PTHR33514">
    <property type="entry name" value="PROTEIN ABCI12, CHLOROPLASTIC"/>
    <property type="match status" value="1"/>
</dbReference>
<feature type="transmembrane region" description="Helical" evidence="5">
    <location>
        <begin position="296"/>
        <end position="312"/>
    </location>
</feature>
<gene>
    <name evidence="6" type="ORF">M6D93_13275</name>
</gene>
<dbReference type="PANTHER" id="PTHR33514:SF15">
    <property type="entry name" value="COBALT TRANSPORT PROTEIN"/>
    <property type="match status" value="1"/>
</dbReference>
<name>A0ABY4QVD2_9ACTN</name>
<feature type="transmembrane region" description="Helical" evidence="5">
    <location>
        <begin position="152"/>
        <end position="173"/>
    </location>
</feature>
<evidence type="ECO:0000256" key="5">
    <source>
        <dbReference type="SAM" id="Phobius"/>
    </source>
</evidence>
<dbReference type="Proteomes" id="UP001056336">
    <property type="component" value="Chromosome"/>
</dbReference>
<evidence type="ECO:0000256" key="3">
    <source>
        <dbReference type="ARBA" id="ARBA00022989"/>
    </source>
</evidence>
<keyword evidence="3 5" id="KW-1133">Transmembrane helix</keyword>
<evidence type="ECO:0000313" key="6">
    <source>
        <dbReference type="EMBL" id="UQX87268.1"/>
    </source>
</evidence>
<keyword evidence="7" id="KW-1185">Reference proteome</keyword>
<dbReference type="InterPro" id="IPR003339">
    <property type="entry name" value="ABC/ECF_trnsptr_transmembrane"/>
</dbReference>
<feature type="transmembrane region" description="Helical" evidence="5">
    <location>
        <begin position="12"/>
        <end position="43"/>
    </location>
</feature>